<feature type="transmembrane region" description="Helical" evidence="1">
    <location>
        <begin position="35"/>
        <end position="55"/>
    </location>
</feature>
<evidence type="ECO:0000256" key="1">
    <source>
        <dbReference type="SAM" id="Phobius"/>
    </source>
</evidence>
<keyword evidence="1" id="KW-0472">Membrane</keyword>
<protein>
    <submittedName>
        <fullName evidence="2">Uncharacterized protein</fullName>
    </submittedName>
</protein>
<reference evidence="2" key="1">
    <citation type="submission" date="2018-02" db="EMBL/GenBank/DDBJ databases">
        <title>Rhizophora mucronata_Transcriptome.</title>
        <authorList>
            <person name="Meera S.P."/>
            <person name="Sreeshan A."/>
            <person name="Augustine A."/>
        </authorList>
    </citation>
    <scope>NUCLEOTIDE SEQUENCE</scope>
    <source>
        <tissue evidence="2">Leaf</tissue>
    </source>
</reference>
<proteinExistence type="predicted"/>
<organism evidence="2">
    <name type="scientific">Rhizophora mucronata</name>
    <name type="common">Asiatic mangrove</name>
    <dbReference type="NCBI Taxonomy" id="61149"/>
    <lineage>
        <taxon>Eukaryota</taxon>
        <taxon>Viridiplantae</taxon>
        <taxon>Streptophyta</taxon>
        <taxon>Embryophyta</taxon>
        <taxon>Tracheophyta</taxon>
        <taxon>Spermatophyta</taxon>
        <taxon>Magnoliopsida</taxon>
        <taxon>eudicotyledons</taxon>
        <taxon>Gunneridae</taxon>
        <taxon>Pentapetalae</taxon>
        <taxon>rosids</taxon>
        <taxon>fabids</taxon>
        <taxon>Malpighiales</taxon>
        <taxon>Rhizophoraceae</taxon>
        <taxon>Rhizophora</taxon>
    </lineage>
</organism>
<accession>A0A2P2MGF0</accession>
<dbReference type="AlphaFoldDB" id="A0A2P2MGF0"/>
<keyword evidence="1" id="KW-0812">Transmembrane</keyword>
<keyword evidence="1" id="KW-1133">Transmembrane helix</keyword>
<dbReference type="EMBL" id="GGEC01048773">
    <property type="protein sequence ID" value="MBX29257.1"/>
    <property type="molecule type" value="Transcribed_RNA"/>
</dbReference>
<sequence length="60" mass="6871">MVALFVILHLFLEFSLVVLLACGSLWIWCLSRIGFVLLHYVLVLNEGVVVFPDYICNDML</sequence>
<name>A0A2P2MGF0_RHIMU</name>
<evidence type="ECO:0000313" key="2">
    <source>
        <dbReference type="EMBL" id="MBX29257.1"/>
    </source>
</evidence>
<feature type="transmembrane region" description="Helical" evidence="1">
    <location>
        <begin position="6"/>
        <end position="28"/>
    </location>
</feature>